<reference evidence="2" key="1">
    <citation type="submission" date="2021-01" db="EMBL/GenBank/DDBJ databases">
        <title>Draft genome sequence of Acholeplasmataceae bacterium strain Mahy22.</title>
        <authorList>
            <person name="Watanabe M."/>
            <person name="Kojima H."/>
            <person name="Fukui M."/>
        </authorList>
    </citation>
    <scope>NUCLEOTIDE SEQUENCE</scope>
    <source>
        <strain evidence="2">Mahy22</strain>
    </source>
</reference>
<protein>
    <submittedName>
        <fullName evidence="2">Uncharacterized protein</fullName>
    </submittedName>
</protein>
<keyword evidence="3" id="KW-1185">Reference proteome</keyword>
<keyword evidence="1" id="KW-0812">Transmembrane</keyword>
<keyword evidence="1" id="KW-0472">Membrane</keyword>
<dbReference type="RefSeq" id="WP_176239228.1">
    <property type="nucleotide sequence ID" value="NZ_AP024412.1"/>
</dbReference>
<gene>
    <name evidence="2" type="ORF">MPAN_014740</name>
</gene>
<keyword evidence="1" id="KW-1133">Transmembrane helix</keyword>
<dbReference type="AlphaFoldDB" id="A0A7U9TJL2"/>
<name>A0A7U9TJL2_9MOLU</name>
<dbReference type="Proteomes" id="UP000620133">
    <property type="component" value="Chromosome"/>
</dbReference>
<organism evidence="2 3">
    <name type="scientific">Mariniplasma anaerobium</name>
    <dbReference type="NCBI Taxonomy" id="2735436"/>
    <lineage>
        <taxon>Bacteria</taxon>
        <taxon>Bacillati</taxon>
        <taxon>Mycoplasmatota</taxon>
        <taxon>Mollicutes</taxon>
        <taxon>Acholeplasmatales</taxon>
        <taxon>Acholeplasmataceae</taxon>
        <taxon>Mariniplasma</taxon>
    </lineage>
</organism>
<evidence type="ECO:0000313" key="3">
    <source>
        <dbReference type="Proteomes" id="UP000620133"/>
    </source>
</evidence>
<feature type="transmembrane region" description="Helical" evidence="1">
    <location>
        <begin position="12"/>
        <end position="35"/>
    </location>
</feature>
<feature type="transmembrane region" description="Helical" evidence="1">
    <location>
        <begin position="41"/>
        <end position="60"/>
    </location>
</feature>
<evidence type="ECO:0000256" key="1">
    <source>
        <dbReference type="SAM" id="Phobius"/>
    </source>
</evidence>
<evidence type="ECO:0000313" key="2">
    <source>
        <dbReference type="EMBL" id="BCR36581.1"/>
    </source>
</evidence>
<dbReference type="KEGG" id="manr:MPAN_014740"/>
<accession>A0A7U9TJL2</accession>
<sequence>MNDVKKINRQFFMSLMMMIGVVILAAAGIVLLYIFVKNENITYPVTLLIFIGLIIGGSLFKNRLDRITNMSYLVRIRESQGQPLPITQLVNFNTSSNLFKKNGFDKYQDNETFTIYYKCELDHIKKIFRNNILTVMVLIKNKNTDFYLDRIDKEINKLRDQLFKEKRKVNRIIITQIKEIDELDDKTRDMIKEIIFVRTKSFVISTINIGIYRPQHIAVMLYSNTYSPSLYYKYHLDEIRNIL</sequence>
<dbReference type="EMBL" id="AP024412">
    <property type="protein sequence ID" value="BCR36581.1"/>
    <property type="molecule type" value="Genomic_DNA"/>
</dbReference>
<proteinExistence type="predicted"/>